<keyword evidence="6" id="KW-0804">Transcription</keyword>
<sequence length="828" mass="92591">MATQSSSNSRPHFTNPWKEAPSTAVEPSNQTPDGRIAHTLTACTRCRQRKSRCDPGIPRCAPCERSNAKCVYYDSARKCTISRTYIVSLREKARRLENELAELEKEFKHAADAELMVRGAGRIRFKENDESRYLGPSSGIAMTRLVMEMAKQNTDSKSIKDVVPELTAQEIKHAFAAESSKPTSKVYPMISSAPQTKLPPKHRTYRLIDVFSVKAQAMLPTLHEPTFRKDVEEVFNGSDDPCQNFQLRIVIAISMQKMSPVYAGLADSYYLAALPYLEASLRRRDLRSLQCLALIAQYSMLTPTRTAAYWVVGMAVKLCQDLGLTDEATITRSSDGKLLDPLEIDMRRRLFWIVISMEYGLSHSLGRPNCYSVCHDHINVKFFEPVEDHNITREGIRPGARIILPKCIAIHFFKMRLLQAEIRRILYLNKRDTPNNDQDPWFTQMIRKIDDWVATCPKNDGGSGLSEKWFHGRRNTMIVFLYRPSPQVPEPSVDAARKCYEASVFNVAMHKEQVATGSVDLTWIFTQSLFMALNTILWSLSYPDIRREHPIDEVKAHLNVALEVIVHAAKRWPGVESALVLYKSLVAACLRAYATQESFVVHSPSNHATPSSQEVATPPSVASPASTSTSLLSHNLRAGNSSIPDTSTSPGTYSRGPSADPSFPYPHVPSTGSSSIMPIVEPMKATHISSWDSQFTPSLVSSSSQASFSPLSYRTASYADMTFDPSTPYNHMPSIVPGLPGWDPSFSMASTSAGHLAYVDATVDPMNWTDTIGDQYSQYFNGAYPVPSWRERTLSHQEQLELMETLEDNIPDVSAQRLVQASATFYQS</sequence>
<organism evidence="11 12">
    <name type="scientific">Aspergillus indologenus CBS 114.80</name>
    <dbReference type="NCBI Taxonomy" id="1450541"/>
    <lineage>
        <taxon>Eukaryota</taxon>
        <taxon>Fungi</taxon>
        <taxon>Dikarya</taxon>
        <taxon>Ascomycota</taxon>
        <taxon>Pezizomycotina</taxon>
        <taxon>Eurotiomycetes</taxon>
        <taxon>Eurotiomycetidae</taxon>
        <taxon>Eurotiales</taxon>
        <taxon>Aspergillaceae</taxon>
        <taxon>Aspergillus</taxon>
        <taxon>Aspergillus subgen. Circumdati</taxon>
    </lineage>
</organism>
<keyword evidence="7" id="KW-0539">Nucleus</keyword>
<keyword evidence="3" id="KW-0862">Zinc</keyword>
<accession>A0A2V5I0G0</accession>
<feature type="region of interest" description="Disordered" evidence="9">
    <location>
        <begin position="1"/>
        <end position="33"/>
    </location>
</feature>
<dbReference type="SMART" id="SM00066">
    <property type="entry name" value="GAL4"/>
    <property type="match status" value="1"/>
</dbReference>
<proteinExistence type="predicted"/>
<dbReference type="GO" id="GO:0045944">
    <property type="term" value="P:positive regulation of transcription by RNA polymerase II"/>
    <property type="evidence" value="ECO:0007669"/>
    <property type="project" value="TreeGrafter"/>
</dbReference>
<evidence type="ECO:0000256" key="6">
    <source>
        <dbReference type="ARBA" id="ARBA00023163"/>
    </source>
</evidence>
<dbReference type="InterPro" id="IPR036864">
    <property type="entry name" value="Zn2-C6_fun-type_DNA-bd_sf"/>
</dbReference>
<feature type="region of interest" description="Disordered" evidence="9">
    <location>
        <begin position="603"/>
        <end position="667"/>
    </location>
</feature>
<dbReference type="PANTHER" id="PTHR47782:SF8">
    <property type="entry name" value="ZN(II)2CYS6 TRANSCRIPTION FACTOR (EUROFUNG)"/>
    <property type="match status" value="1"/>
</dbReference>
<evidence type="ECO:0000313" key="12">
    <source>
        <dbReference type="Proteomes" id="UP000248817"/>
    </source>
</evidence>
<dbReference type="GO" id="GO:0008270">
    <property type="term" value="F:zinc ion binding"/>
    <property type="evidence" value="ECO:0007669"/>
    <property type="project" value="InterPro"/>
</dbReference>
<reference evidence="11 12" key="1">
    <citation type="submission" date="2018-02" db="EMBL/GenBank/DDBJ databases">
        <title>The genomes of Aspergillus section Nigri reveals drivers in fungal speciation.</title>
        <authorList>
            <consortium name="DOE Joint Genome Institute"/>
            <person name="Vesth T.C."/>
            <person name="Nybo J."/>
            <person name="Theobald S."/>
            <person name="Brandl J."/>
            <person name="Frisvad J.C."/>
            <person name="Nielsen K.F."/>
            <person name="Lyhne E.K."/>
            <person name="Kogle M.E."/>
            <person name="Kuo A."/>
            <person name="Riley R."/>
            <person name="Clum A."/>
            <person name="Nolan M."/>
            <person name="Lipzen A."/>
            <person name="Salamov A."/>
            <person name="Henrissat B."/>
            <person name="Wiebenga A."/>
            <person name="De vries R.P."/>
            <person name="Grigoriev I.V."/>
            <person name="Mortensen U.H."/>
            <person name="Andersen M.R."/>
            <person name="Baker S.E."/>
        </authorList>
    </citation>
    <scope>NUCLEOTIDE SEQUENCE [LARGE SCALE GENOMIC DNA]</scope>
    <source>
        <strain evidence="11 12">CBS 114.80</strain>
    </source>
</reference>
<evidence type="ECO:0000259" key="10">
    <source>
        <dbReference type="PROSITE" id="PS50048"/>
    </source>
</evidence>
<feature type="compositionally biased region" description="Polar residues" evidence="9">
    <location>
        <begin position="1"/>
        <end position="12"/>
    </location>
</feature>
<dbReference type="EMBL" id="KZ825519">
    <property type="protein sequence ID" value="PYI30209.1"/>
    <property type="molecule type" value="Genomic_DNA"/>
</dbReference>
<keyword evidence="4" id="KW-0805">Transcription regulation</keyword>
<dbReference type="Pfam" id="PF00172">
    <property type="entry name" value="Zn_clus"/>
    <property type="match status" value="1"/>
</dbReference>
<comment type="subcellular location">
    <subcellularLocation>
        <location evidence="1">Nucleus</location>
    </subcellularLocation>
</comment>
<gene>
    <name evidence="11" type="ORF">BP00DRAFT_346896</name>
</gene>
<feature type="compositionally biased region" description="Polar residues" evidence="9">
    <location>
        <begin position="603"/>
        <end position="614"/>
    </location>
</feature>
<evidence type="ECO:0000256" key="7">
    <source>
        <dbReference type="ARBA" id="ARBA00023242"/>
    </source>
</evidence>
<evidence type="ECO:0000256" key="3">
    <source>
        <dbReference type="ARBA" id="ARBA00022833"/>
    </source>
</evidence>
<dbReference type="InterPro" id="IPR001138">
    <property type="entry name" value="Zn2Cys6_DnaBD"/>
</dbReference>
<keyword evidence="8" id="KW-0175">Coiled coil</keyword>
<dbReference type="GO" id="GO:0005634">
    <property type="term" value="C:nucleus"/>
    <property type="evidence" value="ECO:0007669"/>
    <property type="project" value="UniProtKB-SubCell"/>
</dbReference>
<dbReference type="Pfam" id="PF04082">
    <property type="entry name" value="Fungal_trans"/>
    <property type="match status" value="1"/>
</dbReference>
<evidence type="ECO:0000256" key="5">
    <source>
        <dbReference type="ARBA" id="ARBA00023125"/>
    </source>
</evidence>
<dbReference type="Proteomes" id="UP000248817">
    <property type="component" value="Unassembled WGS sequence"/>
</dbReference>
<name>A0A2V5I0G0_9EURO</name>
<evidence type="ECO:0000256" key="4">
    <source>
        <dbReference type="ARBA" id="ARBA00023015"/>
    </source>
</evidence>
<evidence type="ECO:0000313" key="11">
    <source>
        <dbReference type="EMBL" id="PYI30209.1"/>
    </source>
</evidence>
<dbReference type="InterPro" id="IPR007219">
    <property type="entry name" value="XnlR_reg_dom"/>
</dbReference>
<dbReference type="Gene3D" id="4.10.240.10">
    <property type="entry name" value="Zn(2)-C6 fungal-type DNA-binding domain"/>
    <property type="match status" value="1"/>
</dbReference>
<evidence type="ECO:0000256" key="2">
    <source>
        <dbReference type="ARBA" id="ARBA00022723"/>
    </source>
</evidence>
<feature type="domain" description="Zn(2)-C6 fungal-type" evidence="10">
    <location>
        <begin position="42"/>
        <end position="72"/>
    </location>
</feature>
<dbReference type="InterPro" id="IPR052202">
    <property type="entry name" value="Yeast_MetPath_Reg"/>
</dbReference>
<dbReference type="SUPFAM" id="SSF57701">
    <property type="entry name" value="Zn2/Cys6 DNA-binding domain"/>
    <property type="match status" value="1"/>
</dbReference>
<dbReference type="PROSITE" id="PS50048">
    <property type="entry name" value="ZN2_CY6_FUNGAL_2"/>
    <property type="match status" value="1"/>
</dbReference>
<feature type="compositionally biased region" description="Low complexity" evidence="9">
    <location>
        <begin position="615"/>
        <end position="633"/>
    </location>
</feature>
<evidence type="ECO:0000256" key="1">
    <source>
        <dbReference type="ARBA" id="ARBA00004123"/>
    </source>
</evidence>
<dbReference type="AlphaFoldDB" id="A0A2V5I0G0"/>
<keyword evidence="12" id="KW-1185">Reference proteome</keyword>
<dbReference type="GO" id="GO:0006351">
    <property type="term" value="P:DNA-templated transcription"/>
    <property type="evidence" value="ECO:0007669"/>
    <property type="project" value="InterPro"/>
</dbReference>
<dbReference type="GO" id="GO:0043565">
    <property type="term" value="F:sequence-specific DNA binding"/>
    <property type="evidence" value="ECO:0007669"/>
    <property type="project" value="TreeGrafter"/>
</dbReference>
<dbReference type="PROSITE" id="PS00463">
    <property type="entry name" value="ZN2_CY6_FUNGAL_1"/>
    <property type="match status" value="1"/>
</dbReference>
<evidence type="ECO:0000256" key="8">
    <source>
        <dbReference type="SAM" id="Coils"/>
    </source>
</evidence>
<feature type="coiled-coil region" evidence="8">
    <location>
        <begin position="86"/>
        <end position="113"/>
    </location>
</feature>
<keyword evidence="5" id="KW-0238">DNA-binding</keyword>
<dbReference type="SMART" id="SM00906">
    <property type="entry name" value="Fungal_trans"/>
    <property type="match status" value="1"/>
</dbReference>
<dbReference type="GO" id="GO:0000981">
    <property type="term" value="F:DNA-binding transcription factor activity, RNA polymerase II-specific"/>
    <property type="evidence" value="ECO:0007669"/>
    <property type="project" value="InterPro"/>
</dbReference>
<dbReference type="CDD" id="cd00067">
    <property type="entry name" value="GAL4"/>
    <property type="match status" value="1"/>
</dbReference>
<dbReference type="CDD" id="cd12148">
    <property type="entry name" value="fungal_TF_MHR"/>
    <property type="match status" value="1"/>
</dbReference>
<dbReference type="FunFam" id="4.10.240.10:FF:000023">
    <property type="entry name" value="Fungal specific transcription factor"/>
    <property type="match status" value="1"/>
</dbReference>
<dbReference type="PANTHER" id="PTHR47782">
    <property type="entry name" value="ZN(II)2CYS6 TRANSCRIPTION FACTOR (EUROFUNG)-RELATED"/>
    <property type="match status" value="1"/>
</dbReference>
<protein>
    <submittedName>
        <fullName evidence="11">C6 transcription factor</fullName>
    </submittedName>
</protein>
<keyword evidence="2" id="KW-0479">Metal-binding</keyword>
<feature type="compositionally biased region" description="Polar residues" evidence="9">
    <location>
        <begin position="638"/>
        <end position="652"/>
    </location>
</feature>
<evidence type="ECO:0000256" key="9">
    <source>
        <dbReference type="SAM" id="MobiDB-lite"/>
    </source>
</evidence>